<dbReference type="Proteomes" id="UP000254437">
    <property type="component" value="Unassembled WGS sequence"/>
</dbReference>
<sequence length="134" mass="15483">MKALIIIAFFMLLPNTSFAYENPDQKATCYLFKNNKLQKKSACLMQTGGGAGGMYAILTFNNKKYHFETETMTGNYEITYYPNNNLNKPTSVAPYYRDQKTLKILTQKESESRENLLACRKTKDSTLDFCYRSY</sequence>
<evidence type="ECO:0008006" key="4">
    <source>
        <dbReference type="Google" id="ProtNLM"/>
    </source>
</evidence>
<feature type="chain" id="PRO_5017021060" description="Periplasmic protein" evidence="1">
    <location>
        <begin position="20"/>
        <end position="134"/>
    </location>
</feature>
<evidence type="ECO:0000313" key="3">
    <source>
        <dbReference type="Proteomes" id="UP000254437"/>
    </source>
</evidence>
<dbReference type="EMBL" id="UGQU01000001">
    <property type="protein sequence ID" value="STZ56191.1"/>
    <property type="molecule type" value="Genomic_DNA"/>
</dbReference>
<gene>
    <name evidence="2" type="ORF">NCTC10359_00795</name>
</gene>
<organism evidence="2 3">
    <name type="scientific">Moraxella lacunata</name>
    <dbReference type="NCBI Taxonomy" id="477"/>
    <lineage>
        <taxon>Bacteria</taxon>
        <taxon>Pseudomonadati</taxon>
        <taxon>Pseudomonadota</taxon>
        <taxon>Gammaproteobacteria</taxon>
        <taxon>Moraxellales</taxon>
        <taxon>Moraxellaceae</taxon>
        <taxon>Moraxella</taxon>
    </lineage>
</organism>
<evidence type="ECO:0000313" key="2">
    <source>
        <dbReference type="EMBL" id="STZ56191.1"/>
    </source>
</evidence>
<accession>A0A378T5U3</accession>
<dbReference type="AlphaFoldDB" id="A0A378T5U3"/>
<feature type="signal peptide" evidence="1">
    <location>
        <begin position="1"/>
        <end position="19"/>
    </location>
</feature>
<dbReference type="RefSeq" id="WP_115005720.1">
    <property type="nucleotide sequence ID" value="NZ_UGQU01000001.1"/>
</dbReference>
<evidence type="ECO:0000256" key="1">
    <source>
        <dbReference type="SAM" id="SignalP"/>
    </source>
</evidence>
<reference evidence="2 3" key="1">
    <citation type="submission" date="2018-06" db="EMBL/GenBank/DDBJ databases">
        <authorList>
            <consortium name="Pathogen Informatics"/>
            <person name="Doyle S."/>
        </authorList>
    </citation>
    <scope>NUCLEOTIDE SEQUENCE [LARGE SCALE GENOMIC DNA]</scope>
    <source>
        <strain evidence="2 3">NCTC10359</strain>
    </source>
</reference>
<proteinExistence type="predicted"/>
<keyword evidence="1" id="KW-0732">Signal</keyword>
<name>A0A378T5U3_MORLA</name>
<protein>
    <recommendedName>
        <fullName evidence="4">Periplasmic protein</fullName>
    </recommendedName>
</protein>